<accession>A0A443I207</accession>
<sequence>MGSRGPLLSLAAYPGTGLDFGGPRSASLSVVVVFLFELDGTLATAFIADVWTCRGAGARRSIGPLLHQAHGSCQMSLGWTSVSRASKVRRPSCPGQAKMSHRWRSKLGRTVHGRGSRVWGLLERGTHARRERKTRVLALKVVDQIAQRLWGGHMRVLLRILEQNLHLRHGFGHLQKAHYGRGYAVISNHRFGYNDSGLLLLLSPLVHILRNLRTLLLVDFCGLQLAPRDILIVTIDDKVEHLNLIVRIKLSPESAVREKLPER</sequence>
<protein>
    <submittedName>
        <fullName evidence="1">Uncharacterized protein</fullName>
    </submittedName>
</protein>
<evidence type="ECO:0000313" key="2">
    <source>
        <dbReference type="Proteomes" id="UP000283841"/>
    </source>
</evidence>
<dbReference type="RefSeq" id="XP_028487722.1">
    <property type="nucleotide sequence ID" value="XM_028625638.1"/>
</dbReference>
<comment type="caution">
    <text evidence="1">The sequence shown here is derived from an EMBL/GenBank/DDBJ whole genome shotgun (WGS) entry which is preliminary data.</text>
</comment>
<dbReference type="AlphaFoldDB" id="A0A443I207"/>
<gene>
    <name evidence="1" type="ORF">C8Q69DRAFT_159021</name>
</gene>
<dbReference type="Proteomes" id="UP000283841">
    <property type="component" value="Unassembled WGS sequence"/>
</dbReference>
<organism evidence="1 2">
    <name type="scientific">Byssochlamys spectabilis</name>
    <name type="common">Paecilomyces variotii</name>
    <dbReference type="NCBI Taxonomy" id="264951"/>
    <lineage>
        <taxon>Eukaryota</taxon>
        <taxon>Fungi</taxon>
        <taxon>Dikarya</taxon>
        <taxon>Ascomycota</taxon>
        <taxon>Pezizomycotina</taxon>
        <taxon>Eurotiomycetes</taxon>
        <taxon>Eurotiomycetidae</taxon>
        <taxon>Eurotiales</taxon>
        <taxon>Thermoascaceae</taxon>
        <taxon>Paecilomyces</taxon>
    </lineage>
</organism>
<reference evidence="1 2" key="1">
    <citation type="journal article" date="2018" name="Front. Microbiol.">
        <title>Genomic and genetic insights into a cosmopolitan fungus, Paecilomyces variotii (Eurotiales).</title>
        <authorList>
            <person name="Urquhart A.S."/>
            <person name="Mondo S.J."/>
            <person name="Makela M.R."/>
            <person name="Hane J.K."/>
            <person name="Wiebenga A."/>
            <person name="He G."/>
            <person name="Mihaltcheva S."/>
            <person name="Pangilinan J."/>
            <person name="Lipzen A."/>
            <person name="Barry K."/>
            <person name="de Vries R.P."/>
            <person name="Grigoriev I.V."/>
            <person name="Idnurm A."/>
        </authorList>
    </citation>
    <scope>NUCLEOTIDE SEQUENCE [LARGE SCALE GENOMIC DNA]</scope>
    <source>
        <strain evidence="1 2">CBS 101075</strain>
    </source>
</reference>
<proteinExistence type="predicted"/>
<evidence type="ECO:0000313" key="1">
    <source>
        <dbReference type="EMBL" id="RWQ98077.1"/>
    </source>
</evidence>
<name>A0A443I207_BYSSP</name>
<dbReference type="EMBL" id="RCNU01000002">
    <property type="protein sequence ID" value="RWQ98077.1"/>
    <property type="molecule type" value="Genomic_DNA"/>
</dbReference>
<dbReference type="GeneID" id="39594915"/>
<keyword evidence="2" id="KW-1185">Reference proteome</keyword>
<dbReference type="VEuPathDB" id="FungiDB:C8Q69DRAFT_159021"/>